<reference evidence="1 2" key="1">
    <citation type="submission" date="2018-11" db="EMBL/GenBank/DDBJ databases">
        <title>Genome sequence and assembly of Colletotrichum spinosum.</title>
        <authorList>
            <person name="Gan P."/>
            <person name="Shirasu K."/>
        </authorList>
    </citation>
    <scope>NUCLEOTIDE SEQUENCE [LARGE SCALE GENOMIC DNA]</scope>
    <source>
        <strain evidence="1 2">CBS 515.97</strain>
    </source>
</reference>
<dbReference type="AlphaFoldDB" id="A0A4R8PX65"/>
<evidence type="ECO:0000313" key="1">
    <source>
        <dbReference type="EMBL" id="TDZ27245.1"/>
    </source>
</evidence>
<protein>
    <submittedName>
        <fullName evidence="1">Uncharacterized protein</fullName>
    </submittedName>
</protein>
<dbReference type="Proteomes" id="UP000295083">
    <property type="component" value="Unassembled WGS sequence"/>
</dbReference>
<organism evidence="1 2">
    <name type="scientific">Colletotrichum spinosum</name>
    <dbReference type="NCBI Taxonomy" id="1347390"/>
    <lineage>
        <taxon>Eukaryota</taxon>
        <taxon>Fungi</taxon>
        <taxon>Dikarya</taxon>
        <taxon>Ascomycota</taxon>
        <taxon>Pezizomycotina</taxon>
        <taxon>Sordariomycetes</taxon>
        <taxon>Hypocreomycetidae</taxon>
        <taxon>Glomerellales</taxon>
        <taxon>Glomerellaceae</taxon>
        <taxon>Colletotrichum</taxon>
        <taxon>Colletotrichum orbiculare species complex</taxon>
    </lineage>
</organism>
<gene>
    <name evidence="1" type="ORF">C8035_v012097</name>
</gene>
<comment type="caution">
    <text evidence="1">The sequence shown here is derived from an EMBL/GenBank/DDBJ whole genome shotgun (WGS) entry which is preliminary data.</text>
</comment>
<proteinExistence type="predicted"/>
<keyword evidence="2" id="KW-1185">Reference proteome</keyword>
<sequence length="176" mass="19433">MFPFDKAQIRGGGNLLLGSFLPFCFLYGRGCSAGAAEGAKGGDAVGQSRVGRARKEGKGVVSFPHWKTTEASASDKFVSGFVTVGRRFEVHLGQLHKLGMRGEPDLYTSGGYISHSYKAQRRRIEAEHWLWTVGRQLQYDRVEASHRLDVSATAPNVLSWCLGSDERLDMMFVEGF</sequence>
<evidence type="ECO:0000313" key="2">
    <source>
        <dbReference type="Proteomes" id="UP000295083"/>
    </source>
</evidence>
<dbReference type="EMBL" id="QAPG01005164">
    <property type="protein sequence ID" value="TDZ27245.1"/>
    <property type="molecule type" value="Genomic_DNA"/>
</dbReference>
<accession>A0A4R8PX65</accession>
<name>A0A4R8PX65_9PEZI</name>